<dbReference type="Gene3D" id="3.30.70.20">
    <property type="match status" value="1"/>
</dbReference>
<dbReference type="PROSITE" id="PS51379">
    <property type="entry name" value="4FE4S_FER_2"/>
    <property type="match status" value="1"/>
</dbReference>
<dbReference type="HOGENOM" id="CLU_139698_5_5_2"/>
<dbReference type="KEGG" id="apo:Arcpr_0625"/>
<sequence>MIWIDYEKCTNCKKCLHCPQGVFEDVGYIIVANPEYCNGCCYCVQVCEVEAVHVDEC</sequence>
<dbReference type="STRING" id="572546.Arcpr_0625"/>
<gene>
    <name evidence="2" type="ordered locus">Arcpr_0625</name>
</gene>
<dbReference type="Proteomes" id="UP000001901">
    <property type="component" value="Chromosome"/>
</dbReference>
<organism evidence="2 3">
    <name type="scientific">Archaeoglobus profundus (strain DSM 5631 / JCM 9629 / NBRC 100127 / Av18)</name>
    <dbReference type="NCBI Taxonomy" id="572546"/>
    <lineage>
        <taxon>Archaea</taxon>
        <taxon>Methanobacteriati</taxon>
        <taxon>Methanobacteriota</taxon>
        <taxon>Archaeoglobi</taxon>
        <taxon>Archaeoglobales</taxon>
        <taxon>Archaeoglobaceae</taxon>
        <taxon>Archaeoglobus</taxon>
    </lineage>
</organism>
<keyword evidence="3" id="KW-1185">Reference proteome</keyword>
<dbReference type="OrthoDB" id="5583at2157"/>
<evidence type="ECO:0000313" key="2">
    <source>
        <dbReference type="EMBL" id="ADB57690.1"/>
    </source>
</evidence>
<dbReference type="AlphaFoldDB" id="D2RHB5"/>
<dbReference type="PaxDb" id="572546-Arcpr_0625"/>
<feature type="domain" description="4Fe-4S ferredoxin-type" evidence="1">
    <location>
        <begin position="27"/>
        <end position="57"/>
    </location>
</feature>
<evidence type="ECO:0000259" key="1">
    <source>
        <dbReference type="PROSITE" id="PS51379"/>
    </source>
</evidence>
<dbReference type="InterPro" id="IPR017896">
    <property type="entry name" value="4Fe4S_Fe-S-bd"/>
</dbReference>
<dbReference type="SUPFAM" id="SSF54862">
    <property type="entry name" value="4Fe-4S ferredoxins"/>
    <property type="match status" value="1"/>
</dbReference>
<evidence type="ECO:0000313" key="3">
    <source>
        <dbReference type="Proteomes" id="UP000001901"/>
    </source>
</evidence>
<dbReference type="eggNOG" id="arCOG00959">
    <property type="taxonomic scope" value="Archaea"/>
</dbReference>
<dbReference type="GeneID" id="41344344"/>
<accession>D2RHB5</accession>
<proteinExistence type="predicted"/>
<dbReference type="RefSeq" id="WP_012940026.1">
    <property type="nucleotide sequence ID" value="NC_013741.1"/>
</dbReference>
<name>D2RHB5_ARCPA</name>
<dbReference type="EMBL" id="CP001857">
    <property type="protein sequence ID" value="ADB57690.1"/>
    <property type="molecule type" value="Genomic_DNA"/>
</dbReference>
<protein>
    <submittedName>
        <fullName evidence="2">4Fe-4S ferredoxin iron-sulfur binding domain protein</fullName>
    </submittedName>
</protein>
<reference evidence="2 3" key="1">
    <citation type="journal article" date="2010" name="Stand. Genomic Sci.">
        <title>Complete genome sequence of Archaeoglobus profundus type strain (AV18).</title>
        <authorList>
            <person name="von Jan M."/>
            <person name="Lapidus A."/>
            <person name="Del Rio T.G."/>
            <person name="Copeland A."/>
            <person name="Tice H."/>
            <person name="Cheng J.F."/>
            <person name="Lucas S."/>
            <person name="Chen F."/>
            <person name="Nolan M."/>
            <person name="Goodwin L."/>
            <person name="Han C."/>
            <person name="Pitluck S."/>
            <person name="Liolios K."/>
            <person name="Ivanova N."/>
            <person name="Mavromatis K."/>
            <person name="Ovchinnikova G."/>
            <person name="Chertkov O."/>
            <person name="Pati A."/>
            <person name="Chen A."/>
            <person name="Palaniappan K."/>
            <person name="Land M."/>
            <person name="Hauser L."/>
            <person name="Chang Y.J."/>
            <person name="Jeffries C.D."/>
            <person name="Saunders E."/>
            <person name="Brettin T."/>
            <person name="Detter J.C."/>
            <person name="Chain P."/>
            <person name="Eichinger K."/>
            <person name="Huber H."/>
            <person name="Spring S."/>
            <person name="Rohde M."/>
            <person name="Goker M."/>
            <person name="Wirth R."/>
            <person name="Woyke T."/>
            <person name="Bristow J."/>
            <person name="Eisen J.A."/>
            <person name="Markowitz V."/>
            <person name="Hugenholtz P."/>
            <person name="Kyrpides N.C."/>
            <person name="Klenk H.P."/>
        </authorList>
    </citation>
    <scope>NUCLEOTIDE SEQUENCE [LARGE SCALE GENOMIC DNA]</scope>
    <source>
        <strain evidence="3">DSM 5631 / JCM 9629 / NBRC 100127 / Av18</strain>
    </source>
</reference>
<dbReference type="Pfam" id="PF13237">
    <property type="entry name" value="Fer4_10"/>
    <property type="match status" value="1"/>
</dbReference>